<evidence type="ECO:0000313" key="5">
    <source>
        <dbReference type="Proteomes" id="UP001431926"/>
    </source>
</evidence>
<dbReference type="RefSeq" id="WP_329357042.1">
    <property type="nucleotide sequence ID" value="NZ_CP109490.1"/>
</dbReference>
<feature type="region of interest" description="Disordered" evidence="1">
    <location>
        <begin position="160"/>
        <end position="179"/>
    </location>
</feature>
<reference evidence="4" key="1">
    <citation type="submission" date="2022-10" db="EMBL/GenBank/DDBJ databases">
        <title>The complete genomes of actinobacterial strains from the NBC collection.</title>
        <authorList>
            <person name="Joergensen T.S."/>
            <person name="Alvarez Arevalo M."/>
            <person name="Sterndorff E.B."/>
            <person name="Faurdal D."/>
            <person name="Vuksanovic O."/>
            <person name="Mourched A.-S."/>
            <person name="Charusanti P."/>
            <person name="Shaw S."/>
            <person name="Blin K."/>
            <person name="Weber T."/>
        </authorList>
    </citation>
    <scope>NUCLEOTIDE SEQUENCE</scope>
    <source>
        <strain evidence="4">NBC_01436</strain>
    </source>
</reference>
<name>A0ABZ1ZM14_STRAQ</name>
<evidence type="ECO:0000256" key="1">
    <source>
        <dbReference type="SAM" id="MobiDB-lite"/>
    </source>
</evidence>
<evidence type="ECO:0000313" key="4">
    <source>
        <dbReference type="EMBL" id="WUX38618.1"/>
    </source>
</evidence>
<keyword evidence="5" id="KW-1185">Reference proteome</keyword>
<keyword evidence="2" id="KW-0812">Transmembrane</keyword>
<dbReference type="NCBIfam" id="NF047619">
    <property type="entry name" value="NADase_discoid"/>
    <property type="match status" value="1"/>
</dbReference>
<gene>
    <name evidence="4" type="ORF">OG367_21295</name>
</gene>
<feature type="compositionally biased region" description="Pro residues" evidence="1">
    <location>
        <begin position="1"/>
        <end position="22"/>
    </location>
</feature>
<accession>A0ABZ1ZM14</accession>
<dbReference type="Gene3D" id="2.60.120.260">
    <property type="entry name" value="Galactose-binding domain-like"/>
    <property type="match status" value="1"/>
</dbReference>
<feature type="domain" description="NAD glycohydrolase translocation F5/8 type C" evidence="3">
    <location>
        <begin position="177"/>
        <end position="299"/>
    </location>
</feature>
<keyword evidence="2" id="KW-1133">Transmembrane helix</keyword>
<dbReference type="Proteomes" id="UP001431926">
    <property type="component" value="Chromosome"/>
</dbReference>
<sequence length="304" mass="32766">MPVTAPLPPPHTPPGPPTPPRAAVPRRPGEDPPGPAPGPDAWPDAGPGPATEPPGPESVGAPVVCPNCRTENAPGRTLCIRCALLLDPGPAPEGRLPWWRRILRRRPRQARVAGARPRRGWRRPRIGLPIVLILLAVGVWFALPHLAGLFGFAKEETGTPESVPPAACRGSSEAGGHPATAAVDGFNNRYWAPEKTGEGVGEHLECDFAQPVRMMKIVVFSGTSARQDEFLTQGRPARLTVELTSKDGERTDRTIRLRDQAGQQTFDVRGSDTVKARLTVESAYGSGKDRRTAVAEIEFFGRRE</sequence>
<dbReference type="InterPro" id="IPR057561">
    <property type="entry name" value="NADase_transloc"/>
</dbReference>
<feature type="transmembrane region" description="Helical" evidence="2">
    <location>
        <begin position="126"/>
        <end position="143"/>
    </location>
</feature>
<dbReference type="EMBL" id="CP109491">
    <property type="protein sequence ID" value="WUX38618.1"/>
    <property type="molecule type" value="Genomic_DNA"/>
</dbReference>
<feature type="region of interest" description="Disordered" evidence="1">
    <location>
        <begin position="1"/>
        <end position="58"/>
    </location>
</feature>
<evidence type="ECO:0000259" key="3">
    <source>
        <dbReference type="Pfam" id="PF25302"/>
    </source>
</evidence>
<feature type="compositionally biased region" description="Pro residues" evidence="1">
    <location>
        <begin position="31"/>
        <end position="40"/>
    </location>
</feature>
<dbReference type="Pfam" id="PF25302">
    <property type="entry name" value="NADase_transloc"/>
    <property type="match status" value="1"/>
</dbReference>
<keyword evidence="2" id="KW-0472">Membrane</keyword>
<protein>
    <submittedName>
        <fullName evidence="4">Discoidin domain-containing protein</fullName>
    </submittedName>
</protein>
<dbReference type="InterPro" id="IPR008979">
    <property type="entry name" value="Galactose-bd-like_sf"/>
</dbReference>
<dbReference type="SUPFAM" id="SSF49785">
    <property type="entry name" value="Galactose-binding domain-like"/>
    <property type="match status" value="1"/>
</dbReference>
<evidence type="ECO:0000256" key="2">
    <source>
        <dbReference type="SAM" id="Phobius"/>
    </source>
</evidence>
<proteinExistence type="predicted"/>
<organism evidence="4 5">
    <name type="scientific">Streptomyces anulatus</name>
    <name type="common">Streptomyces chrysomallus</name>
    <dbReference type="NCBI Taxonomy" id="1892"/>
    <lineage>
        <taxon>Bacteria</taxon>
        <taxon>Bacillati</taxon>
        <taxon>Actinomycetota</taxon>
        <taxon>Actinomycetes</taxon>
        <taxon>Kitasatosporales</taxon>
        <taxon>Streptomycetaceae</taxon>
        <taxon>Streptomyces</taxon>
    </lineage>
</organism>